<keyword evidence="1" id="KW-0812">Transmembrane</keyword>
<reference evidence="2" key="1">
    <citation type="submission" date="2020-05" db="EMBL/GenBank/DDBJ databases">
        <authorList>
            <person name="Chiriac C."/>
            <person name="Salcher M."/>
            <person name="Ghai R."/>
            <person name="Kavagutti S V."/>
        </authorList>
    </citation>
    <scope>NUCLEOTIDE SEQUENCE</scope>
</reference>
<name>A0A6J6NSE8_9ZZZZ</name>
<dbReference type="AlphaFoldDB" id="A0A6J6NSE8"/>
<sequence length="35" mass="3655">MNTLFTALTICFVTGFVAVVGVGIAGMFGFTEPSR</sequence>
<feature type="transmembrane region" description="Helical" evidence="1">
    <location>
        <begin position="6"/>
        <end position="30"/>
    </location>
</feature>
<dbReference type="EMBL" id="CAEZXP010000001">
    <property type="protein sequence ID" value="CAB4689367.1"/>
    <property type="molecule type" value="Genomic_DNA"/>
</dbReference>
<accession>A0A6J6NSE8</accession>
<evidence type="ECO:0000256" key="1">
    <source>
        <dbReference type="SAM" id="Phobius"/>
    </source>
</evidence>
<evidence type="ECO:0000313" key="2">
    <source>
        <dbReference type="EMBL" id="CAB4689367.1"/>
    </source>
</evidence>
<keyword evidence="1" id="KW-0472">Membrane</keyword>
<protein>
    <submittedName>
        <fullName evidence="2">Unannotated protein</fullName>
    </submittedName>
</protein>
<organism evidence="2">
    <name type="scientific">freshwater metagenome</name>
    <dbReference type="NCBI Taxonomy" id="449393"/>
    <lineage>
        <taxon>unclassified sequences</taxon>
        <taxon>metagenomes</taxon>
        <taxon>ecological metagenomes</taxon>
    </lineage>
</organism>
<gene>
    <name evidence="2" type="ORF">UFOPK2399_00589</name>
</gene>
<keyword evidence="1" id="KW-1133">Transmembrane helix</keyword>
<proteinExistence type="predicted"/>